<evidence type="ECO:0000313" key="1">
    <source>
        <dbReference type="EMBL" id="GMN67940.1"/>
    </source>
</evidence>
<dbReference type="Proteomes" id="UP001187192">
    <property type="component" value="Unassembled WGS sequence"/>
</dbReference>
<gene>
    <name evidence="1" type="ORF">TIFTF001_037004</name>
</gene>
<protein>
    <submittedName>
        <fullName evidence="1">Uncharacterized protein</fullName>
    </submittedName>
</protein>
<evidence type="ECO:0000313" key="2">
    <source>
        <dbReference type="Proteomes" id="UP001187192"/>
    </source>
</evidence>
<keyword evidence="2" id="KW-1185">Reference proteome</keyword>
<sequence>MVKHQKKTTRQDLAAEHFRVENTHGGIAGRSGAAKLITNLSSSPLAPRFGDRGRLRWRA</sequence>
<reference evidence="1" key="1">
    <citation type="submission" date="2023-07" db="EMBL/GenBank/DDBJ databases">
        <title>draft genome sequence of fig (Ficus carica).</title>
        <authorList>
            <person name="Takahashi T."/>
            <person name="Nishimura K."/>
        </authorList>
    </citation>
    <scope>NUCLEOTIDE SEQUENCE</scope>
</reference>
<organism evidence="1 2">
    <name type="scientific">Ficus carica</name>
    <name type="common">Common fig</name>
    <dbReference type="NCBI Taxonomy" id="3494"/>
    <lineage>
        <taxon>Eukaryota</taxon>
        <taxon>Viridiplantae</taxon>
        <taxon>Streptophyta</taxon>
        <taxon>Embryophyta</taxon>
        <taxon>Tracheophyta</taxon>
        <taxon>Spermatophyta</taxon>
        <taxon>Magnoliopsida</taxon>
        <taxon>eudicotyledons</taxon>
        <taxon>Gunneridae</taxon>
        <taxon>Pentapetalae</taxon>
        <taxon>rosids</taxon>
        <taxon>fabids</taxon>
        <taxon>Rosales</taxon>
        <taxon>Moraceae</taxon>
        <taxon>Ficeae</taxon>
        <taxon>Ficus</taxon>
    </lineage>
</organism>
<dbReference type="AlphaFoldDB" id="A0AA88JBN6"/>
<comment type="caution">
    <text evidence="1">The sequence shown here is derived from an EMBL/GenBank/DDBJ whole genome shotgun (WGS) entry which is preliminary data.</text>
</comment>
<accession>A0AA88JBN6</accession>
<dbReference type="EMBL" id="BTGU01000523">
    <property type="protein sequence ID" value="GMN67940.1"/>
    <property type="molecule type" value="Genomic_DNA"/>
</dbReference>
<proteinExistence type="predicted"/>
<name>A0AA88JBN6_FICCA</name>